<name>A0AA36AXW2_OCTVU</name>
<evidence type="ECO:0000313" key="1">
    <source>
        <dbReference type="EMBL" id="CAI9723282.1"/>
    </source>
</evidence>
<proteinExistence type="predicted"/>
<dbReference type="AlphaFoldDB" id="A0AA36AXW2"/>
<dbReference type="EMBL" id="OX597818">
    <property type="protein sequence ID" value="CAI9723282.1"/>
    <property type="molecule type" value="Genomic_DNA"/>
</dbReference>
<dbReference type="Proteomes" id="UP001162480">
    <property type="component" value="Chromosome 5"/>
</dbReference>
<accession>A0AA36AXW2</accession>
<protein>
    <submittedName>
        <fullName evidence="1">Uncharacterized protein</fullName>
    </submittedName>
</protein>
<gene>
    <name evidence="1" type="ORF">OCTVUL_1B021729</name>
</gene>
<keyword evidence="2" id="KW-1185">Reference proteome</keyword>
<sequence length="74" mass="8810">MTPKSSFSYRTTTRQRHLSSIVGWDITRYKTYLYINMCAKRYYALTAYNVFYDIHTPGGGGIDIFRNFVRKRLK</sequence>
<evidence type="ECO:0000313" key="2">
    <source>
        <dbReference type="Proteomes" id="UP001162480"/>
    </source>
</evidence>
<organism evidence="1 2">
    <name type="scientific">Octopus vulgaris</name>
    <name type="common">Common octopus</name>
    <dbReference type="NCBI Taxonomy" id="6645"/>
    <lineage>
        <taxon>Eukaryota</taxon>
        <taxon>Metazoa</taxon>
        <taxon>Spiralia</taxon>
        <taxon>Lophotrochozoa</taxon>
        <taxon>Mollusca</taxon>
        <taxon>Cephalopoda</taxon>
        <taxon>Coleoidea</taxon>
        <taxon>Octopodiformes</taxon>
        <taxon>Octopoda</taxon>
        <taxon>Incirrata</taxon>
        <taxon>Octopodidae</taxon>
        <taxon>Octopus</taxon>
    </lineage>
</organism>
<reference evidence="1" key="1">
    <citation type="submission" date="2023-08" db="EMBL/GenBank/DDBJ databases">
        <authorList>
            <person name="Alioto T."/>
            <person name="Alioto T."/>
            <person name="Gomez Garrido J."/>
        </authorList>
    </citation>
    <scope>NUCLEOTIDE SEQUENCE</scope>
</reference>